<organism evidence="2 3">
    <name type="scientific">Thauera mechernichensis</name>
    <dbReference type="NCBI Taxonomy" id="82788"/>
    <lineage>
        <taxon>Bacteria</taxon>
        <taxon>Pseudomonadati</taxon>
        <taxon>Pseudomonadota</taxon>
        <taxon>Betaproteobacteria</taxon>
        <taxon>Rhodocyclales</taxon>
        <taxon>Zoogloeaceae</taxon>
        <taxon>Thauera</taxon>
    </lineage>
</organism>
<name>A0ABW3WHF8_9RHOO</name>
<evidence type="ECO:0000313" key="3">
    <source>
        <dbReference type="Proteomes" id="UP001597158"/>
    </source>
</evidence>
<dbReference type="RefSeq" id="WP_157384732.1">
    <property type="nucleotide sequence ID" value="NZ_JARQZE010000001.1"/>
</dbReference>
<gene>
    <name evidence="2" type="ORF">ACFQ4M_16775</name>
</gene>
<dbReference type="EMBL" id="JBHTMC010000031">
    <property type="protein sequence ID" value="MFD1265231.1"/>
    <property type="molecule type" value="Genomic_DNA"/>
</dbReference>
<feature type="chain" id="PRO_5046243626" evidence="1">
    <location>
        <begin position="24"/>
        <end position="421"/>
    </location>
</feature>
<protein>
    <submittedName>
        <fullName evidence="2">Porin</fullName>
    </submittedName>
</protein>
<comment type="caution">
    <text evidence="2">The sequence shown here is derived from an EMBL/GenBank/DDBJ whole genome shotgun (WGS) entry which is preliminary data.</text>
</comment>
<reference evidence="3" key="1">
    <citation type="journal article" date="2019" name="Int. J. Syst. Evol. Microbiol.">
        <title>The Global Catalogue of Microorganisms (GCM) 10K type strain sequencing project: providing services to taxonomists for standard genome sequencing and annotation.</title>
        <authorList>
            <consortium name="The Broad Institute Genomics Platform"/>
            <consortium name="The Broad Institute Genome Sequencing Center for Infectious Disease"/>
            <person name="Wu L."/>
            <person name="Ma J."/>
        </authorList>
    </citation>
    <scope>NUCLEOTIDE SEQUENCE [LARGE SCALE GENOMIC DNA]</scope>
    <source>
        <strain evidence="3">CCUG 48884</strain>
    </source>
</reference>
<feature type="signal peptide" evidence="1">
    <location>
        <begin position="1"/>
        <end position="23"/>
    </location>
</feature>
<keyword evidence="1" id="KW-0732">Signal</keyword>
<dbReference type="SUPFAM" id="SSF56935">
    <property type="entry name" value="Porins"/>
    <property type="match status" value="1"/>
</dbReference>
<proteinExistence type="predicted"/>
<accession>A0ABW3WHF8</accession>
<sequence>MRGRGARAWVAAGLLCWGAASPAAQEGATGAGTGLRFSGFGTLAASYHDAQDTQFRARADQREGAQAGRLETGIDSVLGVQADVQVDARWSSMAQVVVRKDGKGEWAPRLSWGFVKYSPTPALELRAGRLGVDIYMDGDSPHVGYAYTTVRPYTDLYGQFTFDHFDGVDLRASTLVGEGELSLKLYGGRTRGEDYRGAHLFQREGSSTLGATLQWESSALGVRLAWGQVRTPDDGLLAPLAGALREVAPALSPEVAAQARQRAAEMEGGNSDLKYLGLALNWRQGPWSAQLIGVDVRMNRFPGFKGQGLGAMLAYRAGSWKPFVTTSRGKLTPQARPLDLPVDRAELLLVRDGYGRATGLIASDQYSWGVGVRYDLMPNAALKLQLDRIEAKRSSMLLDGSGTSVGPRGVSVFTAALDFVF</sequence>
<keyword evidence="3" id="KW-1185">Reference proteome</keyword>
<dbReference type="Gene3D" id="2.40.160.10">
    <property type="entry name" value="Porin"/>
    <property type="match status" value="1"/>
</dbReference>
<dbReference type="InterPro" id="IPR023614">
    <property type="entry name" value="Porin_dom_sf"/>
</dbReference>
<evidence type="ECO:0000313" key="2">
    <source>
        <dbReference type="EMBL" id="MFD1265231.1"/>
    </source>
</evidence>
<dbReference type="Proteomes" id="UP001597158">
    <property type="component" value="Unassembled WGS sequence"/>
</dbReference>
<evidence type="ECO:0000256" key="1">
    <source>
        <dbReference type="SAM" id="SignalP"/>
    </source>
</evidence>